<evidence type="ECO:0000256" key="6">
    <source>
        <dbReference type="ARBA" id="ARBA00022989"/>
    </source>
</evidence>
<evidence type="ECO:0000313" key="11">
    <source>
        <dbReference type="EMBL" id="KAL3112176.1"/>
    </source>
</evidence>
<reference evidence="11 12" key="1">
    <citation type="submission" date="2024-10" db="EMBL/GenBank/DDBJ databases">
        <authorList>
            <person name="Kim D."/>
        </authorList>
    </citation>
    <scope>NUCLEOTIDE SEQUENCE [LARGE SCALE GENOMIC DNA]</scope>
    <source>
        <strain evidence="11">BH-2024</strain>
    </source>
</reference>
<evidence type="ECO:0000256" key="8">
    <source>
        <dbReference type="ARBA" id="ARBA00023136"/>
    </source>
</evidence>
<feature type="compositionally biased region" description="Gly residues" evidence="10">
    <location>
        <begin position="1"/>
        <end position="11"/>
    </location>
</feature>
<evidence type="ECO:0000256" key="9">
    <source>
        <dbReference type="RuleBase" id="RU362000"/>
    </source>
</evidence>
<evidence type="ECO:0000256" key="10">
    <source>
        <dbReference type="SAM" id="MobiDB-lite"/>
    </source>
</evidence>
<evidence type="ECO:0000256" key="2">
    <source>
        <dbReference type="ARBA" id="ARBA00005974"/>
    </source>
</evidence>
<dbReference type="InterPro" id="IPR004686">
    <property type="entry name" value="Mtc"/>
</dbReference>
<dbReference type="GO" id="GO:0031966">
    <property type="term" value="C:mitochondrial membrane"/>
    <property type="evidence" value="ECO:0007669"/>
    <property type="project" value="UniProtKB-SubCell"/>
</dbReference>
<keyword evidence="7 9" id="KW-0496">Mitochondrion</keyword>
<dbReference type="EMBL" id="JBICBT010000480">
    <property type="protein sequence ID" value="KAL3112176.1"/>
    <property type="molecule type" value="Genomic_DNA"/>
</dbReference>
<feature type="transmembrane region" description="Helical" evidence="9">
    <location>
        <begin position="166"/>
        <end position="188"/>
    </location>
</feature>
<comment type="caution">
    <text evidence="11">The sequence shown here is derived from an EMBL/GenBank/DDBJ whole genome shotgun (WGS) entry which is preliminary data.</text>
</comment>
<evidence type="ECO:0000256" key="4">
    <source>
        <dbReference type="ARBA" id="ARBA00022692"/>
    </source>
</evidence>
<keyword evidence="5" id="KW-0029">Amino-acid transport</keyword>
<keyword evidence="8 9" id="KW-0472">Membrane</keyword>
<evidence type="ECO:0000256" key="1">
    <source>
        <dbReference type="ARBA" id="ARBA00004225"/>
    </source>
</evidence>
<keyword evidence="3" id="KW-0813">Transport</keyword>
<dbReference type="AlphaFoldDB" id="A0ABD2LAG4"/>
<feature type="transmembrane region" description="Helical" evidence="9">
    <location>
        <begin position="286"/>
        <end position="306"/>
    </location>
</feature>
<feature type="region of interest" description="Disordered" evidence="10">
    <location>
        <begin position="1"/>
        <end position="26"/>
    </location>
</feature>
<evidence type="ECO:0000256" key="7">
    <source>
        <dbReference type="ARBA" id="ARBA00023128"/>
    </source>
</evidence>
<comment type="similarity">
    <text evidence="2 9">Belongs to the sideroflexin family.</text>
</comment>
<sequence length="346" mass="38127">MGDKSGTGGGQPRATTTQGMLVKDAQVKPDISKPRWDQSTFSGRATHFFTVVNPLNLLASNHQLENSRKIVTDYETGNYSDNLSVDELWRAKHLYDSAFHPDTGEKVLLLGRMSARVPVVTLILGGMLTFYKSTPAVFGWQFVNQTFNAITNYSNRSGDALSNSQLLQAYVMATGGATGVALGLNRAVTKLPPIWGRLVPFAAVAFANCVNIPMMRRKEFIDGVQVVDANGVPLGQSRKLAWIAVPQVVFCRIAMVTPGMVCTPILINRLDQKQWFRARPWLSPLIQAAVCGFLLTFTIPLGCAVFPQLSPMKVAQLEPELQEKIRQKFVAKNVPVPELVYYNKGL</sequence>
<dbReference type="Proteomes" id="UP001620626">
    <property type="component" value="Unassembled WGS sequence"/>
</dbReference>
<dbReference type="Pfam" id="PF03820">
    <property type="entry name" value="SFXNs"/>
    <property type="match status" value="1"/>
</dbReference>
<dbReference type="NCBIfam" id="TIGR00798">
    <property type="entry name" value="mtc"/>
    <property type="match status" value="1"/>
</dbReference>
<evidence type="ECO:0000256" key="3">
    <source>
        <dbReference type="ARBA" id="ARBA00022448"/>
    </source>
</evidence>
<proteinExistence type="inferred from homology"/>
<keyword evidence="4 9" id="KW-0812">Transmembrane</keyword>
<accession>A0ABD2LAG4</accession>
<keyword evidence="12" id="KW-1185">Reference proteome</keyword>
<dbReference type="PANTHER" id="PTHR11153:SF8">
    <property type="entry name" value="SIDEROFLEXIN-1"/>
    <property type="match status" value="1"/>
</dbReference>
<gene>
    <name evidence="11" type="ORF">niasHT_012145</name>
</gene>
<evidence type="ECO:0000256" key="5">
    <source>
        <dbReference type="ARBA" id="ARBA00022970"/>
    </source>
</evidence>
<comment type="subcellular location">
    <subcellularLocation>
        <location evidence="1 9">Mitochondrion membrane</location>
        <topology evidence="1 9">Multi-pass membrane protein</topology>
    </subcellularLocation>
</comment>
<protein>
    <recommendedName>
        <fullName evidence="9">Sidoreflexin</fullName>
    </recommendedName>
</protein>
<evidence type="ECO:0000313" key="12">
    <source>
        <dbReference type="Proteomes" id="UP001620626"/>
    </source>
</evidence>
<organism evidence="11 12">
    <name type="scientific">Heterodera trifolii</name>
    <dbReference type="NCBI Taxonomy" id="157864"/>
    <lineage>
        <taxon>Eukaryota</taxon>
        <taxon>Metazoa</taxon>
        <taxon>Ecdysozoa</taxon>
        <taxon>Nematoda</taxon>
        <taxon>Chromadorea</taxon>
        <taxon>Rhabditida</taxon>
        <taxon>Tylenchina</taxon>
        <taxon>Tylenchomorpha</taxon>
        <taxon>Tylenchoidea</taxon>
        <taxon>Heteroderidae</taxon>
        <taxon>Heteroderinae</taxon>
        <taxon>Heterodera</taxon>
    </lineage>
</organism>
<feature type="transmembrane region" description="Helical" evidence="9">
    <location>
        <begin position="240"/>
        <end position="266"/>
    </location>
</feature>
<dbReference type="GO" id="GO:0006865">
    <property type="term" value="P:amino acid transport"/>
    <property type="evidence" value="ECO:0007669"/>
    <property type="project" value="UniProtKB-KW"/>
</dbReference>
<dbReference type="PANTHER" id="PTHR11153">
    <property type="entry name" value="SIDEROFLEXIN"/>
    <property type="match status" value="1"/>
</dbReference>
<name>A0ABD2LAG4_9BILA</name>
<feature type="transmembrane region" description="Helical" evidence="9">
    <location>
        <begin position="194"/>
        <end position="212"/>
    </location>
</feature>
<keyword evidence="6 9" id="KW-1133">Transmembrane helix</keyword>